<feature type="transmembrane region" description="Helical" evidence="2">
    <location>
        <begin position="170"/>
        <end position="193"/>
    </location>
</feature>
<feature type="transmembrane region" description="Helical" evidence="2">
    <location>
        <begin position="113"/>
        <end position="133"/>
    </location>
</feature>
<feature type="transmembrane region" description="Helical" evidence="2">
    <location>
        <begin position="307"/>
        <end position="328"/>
    </location>
</feature>
<dbReference type="Proteomes" id="UP000199220">
    <property type="component" value="Unassembled WGS sequence"/>
</dbReference>
<keyword evidence="2" id="KW-0812">Transmembrane</keyword>
<feature type="transmembrane region" description="Helical" evidence="2">
    <location>
        <begin position="340"/>
        <end position="361"/>
    </location>
</feature>
<evidence type="ECO:0000256" key="1">
    <source>
        <dbReference type="SAM" id="MobiDB-lite"/>
    </source>
</evidence>
<reference evidence="4" key="1">
    <citation type="submission" date="2016-10" db="EMBL/GenBank/DDBJ databases">
        <authorList>
            <person name="Varghese N."/>
            <person name="Submissions S."/>
        </authorList>
    </citation>
    <scope>NUCLEOTIDE SEQUENCE [LARGE SCALE GENOMIC DNA]</scope>
    <source>
        <strain evidence="4">DSM 21368</strain>
    </source>
</reference>
<feature type="transmembrane region" description="Helical" evidence="2">
    <location>
        <begin position="424"/>
        <end position="444"/>
    </location>
</feature>
<evidence type="ECO:0000256" key="2">
    <source>
        <dbReference type="SAM" id="Phobius"/>
    </source>
</evidence>
<feature type="transmembrane region" description="Helical" evidence="2">
    <location>
        <begin position="199"/>
        <end position="219"/>
    </location>
</feature>
<dbReference type="Pfam" id="PF07690">
    <property type="entry name" value="MFS_1"/>
    <property type="match status" value="1"/>
</dbReference>
<feature type="transmembrane region" description="Helical" evidence="2">
    <location>
        <begin position="367"/>
        <end position="385"/>
    </location>
</feature>
<dbReference type="RefSeq" id="WP_175477145.1">
    <property type="nucleotide sequence ID" value="NZ_FNTX01000002.1"/>
</dbReference>
<keyword evidence="2" id="KW-0472">Membrane</keyword>
<dbReference type="GO" id="GO:0022857">
    <property type="term" value="F:transmembrane transporter activity"/>
    <property type="evidence" value="ECO:0007669"/>
    <property type="project" value="InterPro"/>
</dbReference>
<proteinExistence type="predicted"/>
<evidence type="ECO:0000313" key="4">
    <source>
        <dbReference type="Proteomes" id="UP000199220"/>
    </source>
</evidence>
<accession>A0A1H5M5A3</accession>
<feature type="compositionally biased region" description="Low complexity" evidence="1">
    <location>
        <begin position="9"/>
        <end position="19"/>
    </location>
</feature>
<feature type="transmembrane region" description="Helical" evidence="2">
    <location>
        <begin position="54"/>
        <end position="75"/>
    </location>
</feature>
<feature type="transmembrane region" description="Helical" evidence="2">
    <location>
        <begin position="275"/>
        <end position="301"/>
    </location>
</feature>
<sequence length="454" mass="45492">MSEARPGEGHPSGSPPEQGRSPSDGDAQGAAPPGATPPPTTTSRVALARWLTSYASFAVPQAAAPIAFALVALPLTGTADSGAAMVLAMTAAQVIGAVPVTRITRRIGTTTSVRLLVAIRTVALVAVALLAHLAAPFPWLVAAAAAAGLVSGAAYGHLRTTLNHVVQPWRLPRALGIAATMNEVVFVSAPALASLLGSISAPAAVLALAVLGAGSFVLVPRVASAAPSTPKSAQEISATAAAWSTVSSETAADATPTEAAAPTRRRPASLITPEIALWLLCATAGSAAVAGIEVGAVSLAIRFGLTPAAGFLFATTLCLASVAGGIWVSARNRTSPAVTVVVQLLVTTVGTLLIAVGPALWTTLLGAVLVGALLAPLGTHYSLTLDRLAPEPRRAEVFALLRTAQSLGIIAVSGLLTLTSLPVALAGSSVLMAVATLAAASGLWRSRRLSAYRP</sequence>
<feature type="transmembrane region" description="Helical" evidence="2">
    <location>
        <begin position="397"/>
        <end position="418"/>
    </location>
</feature>
<dbReference type="STRING" id="648782.SAMN04488554_3163"/>
<protein>
    <submittedName>
        <fullName evidence="3">Major Facilitator Superfamily protein</fullName>
    </submittedName>
</protein>
<dbReference type="InterPro" id="IPR000540">
    <property type="entry name" value="Flag_MotA_CS"/>
</dbReference>
<dbReference type="PROSITE" id="PS01307">
    <property type="entry name" value="MOTA"/>
    <property type="match status" value="1"/>
</dbReference>
<dbReference type="EMBL" id="FNTX01000002">
    <property type="protein sequence ID" value="SEE84546.1"/>
    <property type="molecule type" value="Genomic_DNA"/>
</dbReference>
<keyword evidence="2" id="KW-1133">Transmembrane helix</keyword>
<organism evidence="3 4">
    <name type="scientific">Ruania alba</name>
    <dbReference type="NCBI Taxonomy" id="648782"/>
    <lineage>
        <taxon>Bacteria</taxon>
        <taxon>Bacillati</taxon>
        <taxon>Actinomycetota</taxon>
        <taxon>Actinomycetes</taxon>
        <taxon>Micrococcales</taxon>
        <taxon>Ruaniaceae</taxon>
        <taxon>Ruania</taxon>
    </lineage>
</organism>
<gene>
    <name evidence="3" type="ORF">SAMN04488554_3163</name>
</gene>
<dbReference type="Gene3D" id="1.20.1250.20">
    <property type="entry name" value="MFS general substrate transporter like domains"/>
    <property type="match status" value="1"/>
</dbReference>
<dbReference type="InterPro" id="IPR036259">
    <property type="entry name" value="MFS_trans_sf"/>
</dbReference>
<feature type="transmembrane region" description="Helical" evidence="2">
    <location>
        <begin position="139"/>
        <end position="158"/>
    </location>
</feature>
<keyword evidence="4" id="KW-1185">Reference proteome</keyword>
<name>A0A1H5M5A3_9MICO</name>
<feature type="region of interest" description="Disordered" evidence="1">
    <location>
        <begin position="1"/>
        <end position="42"/>
    </location>
</feature>
<evidence type="ECO:0000313" key="3">
    <source>
        <dbReference type="EMBL" id="SEE84546.1"/>
    </source>
</evidence>
<dbReference type="SUPFAM" id="SSF103473">
    <property type="entry name" value="MFS general substrate transporter"/>
    <property type="match status" value="1"/>
</dbReference>
<dbReference type="InterPro" id="IPR011701">
    <property type="entry name" value="MFS"/>
</dbReference>
<dbReference type="AlphaFoldDB" id="A0A1H5M5A3"/>
<feature type="transmembrane region" description="Helical" evidence="2">
    <location>
        <begin position="81"/>
        <end position="101"/>
    </location>
</feature>